<dbReference type="Proteomes" id="UP000034805">
    <property type="component" value="Unassembled WGS sequence"/>
</dbReference>
<feature type="domain" description="G-protein coupled receptors family 1 profile" evidence="6">
    <location>
        <begin position="85"/>
        <end position="333"/>
    </location>
</feature>
<evidence type="ECO:0000256" key="2">
    <source>
        <dbReference type="ARBA" id="ARBA00022692"/>
    </source>
</evidence>
<evidence type="ECO:0000256" key="3">
    <source>
        <dbReference type="ARBA" id="ARBA00022989"/>
    </source>
</evidence>
<keyword evidence="3 5" id="KW-1133">Transmembrane helix</keyword>
<evidence type="ECO:0000256" key="1">
    <source>
        <dbReference type="ARBA" id="ARBA00004370"/>
    </source>
</evidence>
<dbReference type="PROSITE" id="PS50262">
    <property type="entry name" value="G_PROTEIN_RECEP_F1_2"/>
    <property type="match status" value="1"/>
</dbReference>
<feature type="transmembrane region" description="Helical" evidence="5">
    <location>
        <begin position="237"/>
        <end position="260"/>
    </location>
</feature>
<name>A0A0P7TU97_SCLFO</name>
<feature type="transmembrane region" description="Helical" evidence="5">
    <location>
        <begin position="272"/>
        <end position="295"/>
    </location>
</feature>
<evidence type="ECO:0000259" key="6">
    <source>
        <dbReference type="PROSITE" id="PS50262"/>
    </source>
</evidence>
<dbReference type="GO" id="GO:0016020">
    <property type="term" value="C:membrane"/>
    <property type="evidence" value="ECO:0007669"/>
    <property type="project" value="UniProtKB-SubCell"/>
</dbReference>
<dbReference type="SUPFAM" id="SSF81321">
    <property type="entry name" value="Family A G protein-coupled receptor-like"/>
    <property type="match status" value="1"/>
</dbReference>
<comment type="subcellular location">
    <subcellularLocation>
        <location evidence="1">Membrane</location>
    </subcellularLocation>
</comment>
<dbReference type="PANTHER" id="PTHR26451">
    <property type="entry name" value="G_PROTEIN_RECEP_F1_2 DOMAIN-CONTAINING PROTEIN"/>
    <property type="match status" value="1"/>
</dbReference>
<feature type="non-terminal residue" evidence="7">
    <location>
        <position position="1"/>
    </location>
</feature>
<proteinExistence type="predicted"/>
<evidence type="ECO:0000313" key="7">
    <source>
        <dbReference type="EMBL" id="KPP64893.1"/>
    </source>
</evidence>
<dbReference type="EMBL" id="JARO02006693">
    <property type="protein sequence ID" value="KPP64893.1"/>
    <property type="molecule type" value="Genomic_DNA"/>
</dbReference>
<dbReference type="GO" id="GO:0005549">
    <property type="term" value="F:odorant binding"/>
    <property type="evidence" value="ECO:0007669"/>
    <property type="project" value="TreeGrafter"/>
</dbReference>
<organism evidence="7 8">
    <name type="scientific">Scleropages formosus</name>
    <name type="common">Asian bonytongue</name>
    <name type="synonym">Osteoglossum formosum</name>
    <dbReference type="NCBI Taxonomy" id="113540"/>
    <lineage>
        <taxon>Eukaryota</taxon>
        <taxon>Metazoa</taxon>
        <taxon>Chordata</taxon>
        <taxon>Craniata</taxon>
        <taxon>Vertebrata</taxon>
        <taxon>Euteleostomi</taxon>
        <taxon>Actinopterygii</taxon>
        <taxon>Neopterygii</taxon>
        <taxon>Teleostei</taxon>
        <taxon>Osteoglossocephala</taxon>
        <taxon>Osteoglossomorpha</taxon>
        <taxon>Osteoglossiformes</taxon>
        <taxon>Osteoglossidae</taxon>
        <taxon>Scleropages</taxon>
    </lineage>
</organism>
<protein>
    <submittedName>
        <fullName evidence="7">Main olfactory receptor family H subfamily 129 member 1-like</fullName>
    </submittedName>
</protein>
<dbReference type="InterPro" id="IPR052921">
    <property type="entry name" value="GPCR1_Superfamily_Member"/>
</dbReference>
<accession>A0A0P7TU97</accession>
<keyword evidence="4 5" id="KW-0472">Membrane</keyword>
<dbReference type="CDD" id="cd00637">
    <property type="entry name" value="7tm_classA_rhodopsin-like"/>
    <property type="match status" value="1"/>
</dbReference>
<dbReference type="GO" id="GO:0004984">
    <property type="term" value="F:olfactory receptor activity"/>
    <property type="evidence" value="ECO:0007669"/>
    <property type="project" value="TreeGrafter"/>
</dbReference>
<dbReference type="PANTHER" id="PTHR26451:SF991">
    <property type="entry name" value="ODORANT RECEPTOR"/>
    <property type="match status" value="1"/>
</dbReference>
<reference evidence="7 8" key="1">
    <citation type="submission" date="2015-08" db="EMBL/GenBank/DDBJ databases">
        <title>The genome of the Asian arowana (Scleropages formosus).</title>
        <authorList>
            <person name="Tan M.H."/>
            <person name="Gan H.M."/>
            <person name="Croft L.J."/>
            <person name="Austin C.M."/>
        </authorList>
    </citation>
    <scope>NUCLEOTIDE SEQUENCE [LARGE SCALE GENOMIC DNA]</scope>
    <source>
        <strain evidence="7">Aro1</strain>
    </source>
</reference>
<sequence length="366" mass="41506">TDLKTDFAVAYRDIVGSGKVGVHEAAHGPGVDQSLSLHFPSALRQTNEYSETNETVLGNTTSNRSLMVIMKICFVSPFFGVFLYCIVVMLHTFILHRQFWDSSRYILFVYMLINDTLQLLSSVLLFLFVMADLHISFACCAPLLFLSTATFQNTPLILATMSLERYVAIFYPLQQPAAWHADHIWVIILSLWLISCIIPTVDFSLGGLRISIDVLLTPVLCKTQALNSSPVQMLFKVILNGLFFTLVAIIILFTYIRILLETRKMRQDRASVSKALHTVLLHGLQLLLCMMSLTHPITEGLIIQHMGWLQDNISFFNYFCFVLLPRFLSPLIYGLRDDMLRKKIRGAIFCCSTKGAQQVTDKHILK</sequence>
<comment type="caution">
    <text evidence="7">The sequence shown here is derived from an EMBL/GenBank/DDBJ whole genome shotgun (WGS) entry which is preliminary data.</text>
</comment>
<dbReference type="Gene3D" id="1.20.1070.10">
    <property type="entry name" value="Rhodopsin 7-helix transmembrane proteins"/>
    <property type="match status" value="1"/>
</dbReference>
<dbReference type="Pfam" id="PF00001">
    <property type="entry name" value="7tm_1"/>
    <property type="match status" value="1"/>
</dbReference>
<dbReference type="InterPro" id="IPR000276">
    <property type="entry name" value="GPCR_Rhodpsn"/>
</dbReference>
<feature type="transmembrane region" description="Helical" evidence="5">
    <location>
        <begin position="107"/>
        <end position="129"/>
    </location>
</feature>
<gene>
    <name evidence="7" type="ORF">Z043_116723</name>
</gene>
<dbReference type="AlphaFoldDB" id="A0A0P7TU97"/>
<keyword evidence="2 5" id="KW-0812">Transmembrane</keyword>
<evidence type="ECO:0000313" key="8">
    <source>
        <dbReference type="Proteomes" id="UP000034805"/>
    </source>
</evidence>
<evidence type="ECO:0000256" key="5">
    <source>
        <dbReference type="SAM" id="Phobius"/>
    </source>
</evidence>
<feature type="transmembrane region" description="Helical" evidence="5">
    <location>
        <begin position="184"/>
        <end position="201"/>
    </location>
</feature>
<dbReference type="GO" id="GO:0004930">
    <property type="term" value="F:G protein-coupled receptor activity"/>
    <property type="evidence" value="ECO:0007669"/>
    <property type="project" value="InterPro"/>
</dbReference>
<keyword evidence="7" id="KW-0675">Receptor</keyword>
<feature type="transmembrane region" description="Helical" evidence="5">
    <location>
        <begin position="315"/>
        <end position="335"/>
    </location>
</feature>
<dbReference type="FunFam" id="1.20.1070.10:FF:000096">
    <property type="entry name" value="Odorant receptor 131-2"/>
    <property type="match status" value="1"/>
</dbReference>
<dbReference type="InterPro" id="IPR017452">
    <property type="entry name" value="GPCR_Rhodpsn_7TM"/>
</dbReference>
<feature type="transmembrane region" description="Helical" evidence="5">
    <location>
        <begin position="68"/>
        <end position="95"/>
    </location>
</feature>
<evidence type="ECO:0000256" key="4">
    <source>
        <dbReference type="ARBA" id="ARBA00023136"/>
    </source>
</evidence>